<dbReference type="Proteomes" id="UP001580928">
    <property type="component" value="Unassembled WGS sequence"/>
</dbReference>
<comment type="caution">
    <text evidence="1">The sequence shown here is derived from an EMBL/GenBank/DDBJ whole genome shotgun (WGS) entry which is preliminary data.</text>
</comment>
<evidence type="ECO:0000313" key="2">
    <source>
        <dbReference type="Proteomes" id="UP001580928"/>
    </source>
</evidence>
<proteinExistence type="predicted"/>
<dbReference type="Pfam" id="PF13618">
    <property type="entry name" value="Gluconate_2-dh3"/>
    <property type="match status" value="1"/>
</dbReference>
<dbReference type="EC" id="1.-.-.-" evidence="1"/>
<dbReference type="RefSeq" id="WP_375558526.1">
    <property type="nucleotide sequence ID" value="NZ_JBBVGT010000003.1"/>
</dbReference>
<sequence length="173" mass="19843">MDRKSFIKNSFIFAGGLAFLPYLSSCEDSVEQANLVLAELGETIIPETTTPGSKTLGLHNFVRKMVEDCGDEEQQKLFGKGLVAFESRFKRSNDIIFENATPSQRSEFLKTIETGELEATDEREFEEKEIIERFYSLVKSLTIRGYKNSKYYMTEVVPYELVPGRYNPFYKIA</sequence>
<dbReference type="GO" id="GO:0016491">
    <property type="term" value="F:oxidoreductase activity"/>
    <property type="evidence" value="ECO:0007669"/>
    <property type="project" value="UniProtKB-KW"/>
</dbReference>
<organism evidence="1 2">
    <name type="scientific">Albibacterium profundi</name>
    <dbReference type="NCBI Taxonomy" id="3134906"/>
    <lineage>
        <taxon>Bacteria</taxon>
        <taxon>Pseudomonadati</taxon>
        <taxon>Bacteroidota</taxon>
        <taxon>Sphingobacteriia</taxon>
        <taxon>Sphingobacteriales</taxon>
        <taxon>Sphingobacteriaceae</taxon>
        <taxon>Albibacterium</taxon>
    </lineage>
</organism>
<dbReference type="InterPro" id="IPR027056">
    <property type="entry name" value="Gluconate_2DH_su3"/>
</dbReference>
<accession>A0ABV5CHG0</accession>
<reference evidence="1 2" key="1">
    <citation type="submission" date="2024-04" db="EMBL/GenBank/DDBJ databases">
        <title>Albibacterium profundi sp. nov., isolated from sediment of the Challenger Deep of Mariana Trench.</title>
        <authorList>
            <person name="Wang Y."/>
        </authorList>
    </citation>
    <scope>NUCLEOTIDE SEQUENCE [LARGE SCALE GENOMIC DNA]</scope>
    <source>
        <strain evidence="1 2">RHL897</strain>
    </source>
</reference>
<dbReference type="EMBL" id="JBBVGT010000003">
    <property type="protein sequence ID" value="MFB5946997.1"/>
    <property type="molecule type" value="Genomic_DNA"/>
</dbReference>
<keyword evidence="1" id="KW-0560">Oxidoreductase</keyword>
<name>A0ABV5CHG0_9SPHI</name>
<keyword evidence="2" id="KW-1185">Reference proteome</keyword>
<evidence type="ECO:0000313" key="1">
    <source>
        <dbReference type="EMBL" id="MFB5946997.1"/>
    </source>
</evidence>
<gene>
    <name evidence="1" type="ORF">WKR92_14280</name>
</gene>
<protein>
    <submittedName>
        <fullName evidence="1">Gluconate 2-dehydrogenase subunit 3 family protein</fullName>
        <ecNumber evidence="1">1.-.-.-</ecNumber>
    </submittedName>
</protein>